<dbReference type="SUPFAM" id="SSF158472">
    <property type="entry name" value="HAMP domain-like"/>
    <property type="match status" value="1"/>
</dbReference>
<dbReference type="SMART" id="SM00388">
    <property type="entry name" value="HisKA"/>
    <property type="match status" value="1"/>
</dbReference>
<dbReference type="CDD" id="cd00130">
    <property type="entry name" value="PAS"/>
    <property type="match status" value="1"/>
</dbReference>
<keyword evidence="4" id="KW-0597">Phosphoprotein</keyword>
<dbReference type="SMART" id="SM00091">
    <property type="entry name" value="PAS"/>
    <property type="match status" value="1"/>
</dbReference>
<feature type="domain" description="HAMP" evidence="13">
    <location>
        <begin position="340"/>
        <end position="392"/>
    </location>
</feature>
<dbReference type="InterPro" id="IPR036097">
    <property type="entry name" value="HisK_dim/P_sf"/>
</dbReference>
<gene>
    <name evidence="14" type="ORF">P353_22840</name>
</gene>
<dbReference type="EMBL" id="AWOR01000073">
    <property type="protein sequence ID" value="KGH26178.1"/>
    <property type="molecule type" value="Genomic_DNA"/>
</dbReference>
<feature type="transmembrane region" description="Helical" evidence="10">
    <location>
        <begin position="315"/>
        <end position="338"/>
    </location>
</feature>
<dbReference type="PIRSF" id="PIRSF037532">
    <property type="entry name" value="STHK_NtrY"/>
    <property type="match status" value="1"/>
</dbReference>
<evidence type="ECO:0000256" key="4">
    <source>
        <dbReference type="ARBA" id="ARBA00022553"/>
    </source>
</evidence>
<dbReference type="SMART" id="SM00304">
    <property type="entry name" value="HAMP"/>
    <property type="match status" value="1"/>
</dbReference>
<dbReference type="CDD" id="cd06225">
    <property type="entry name" value="HAMP"/>
    <property type="match status" value="1"/>
</dbReference>
<reference evidence="14 15" key="1">
    <citation type="submission" date="2013-09" db="EMBL/GenBank/DDBJ databases">
        <title>High correlation between genotypes and phenotypes of environmental bacteria Comamonas testosteroni strains.</title>
        <authorList>
            <person name="Liu L."/>
            <person name="Zhu W."/>
            <person name="Xia X."/>
            <person name="Xu B."/>
            <person name="Luo M."/>
            <person name="Wang G."/>
        </authorList>
    </citation>
    <scope>NUCLEOTIDE SEQUENCE [LARGE SCALE GENOMIC DNA]</scope>
    <source>
        <strain evidence="14 15">JL40</strain>
    </source>
</reference>
<dbReference type="Gene3D" id="6.10.340.10">
    <property type="match status" value="1"/>
</dbReference>
<dbReference type="InterPro" id="IPR036890">
    <property type="entry name" value="HATPase_C_sf"/>
</dbReference>
<evidence type="ECO:0000256" key="2">
    <source>
        <dbReference type="ARBA" id="ARBA00004370"/>
    </source>
</evidence>
<comment type="catalytic activity">
    <reaction evidence="1">
        <text>ATP + protein L-histidine = ADP + protein N-phospho-L-histidine.</text>
        <dbReference type="EC" id="2.7.13.3"/>
    </reaction>
</comment>
<dbReference type="PROSITE" id="PS50112">
    <property type="entry name" value="PAS"/>
    <property type="match status" value="1"/>
</dbReference>
<dbReference type="SUPFAM" id="SSF47384">
    <property type="entry name" value="Homodimeric domain of signal transducing histidine kinase"/>
    <property type="match status" value="1"/>
</dbReference>
<dbReference type="AlphaFoldDB" id="A0A096F8Y8"/>
<dbReference type="InterPro" id="IPR013767">
    <property type="entry name" value="PAS_fold"/>
</dbReference>
<name>A0A096F8Y8_COMTE</name>
<keyword evidence="8" id="KW-0067">ATP-binding</keyword>
<evidence type="ECO:0000256" key="8">
    <source>
        <dbReference type="ARBA" id="ARBA00022840"/>
    </source>
</evidence>
<dbReference type="Proteomes" id="UP000029553">
    <property type="component" value="Unassembled WGS sequence"/>
</dbReference>
<dbReference type="InterPro" id="IPR005467">
    <property type="entry name" value="His_kinase_dom"/>
</dbReference>
<dbReference type="InterPro" id="IPR017232">
    <property type="entry name" value="NtrY"/>
</dbReference>
<dbReference type="PROSITE" id="PS50885">
    <property type="entry name" value="HAMP"/>
    <property type="match status" value="1"/>
</dbReference>
<dbReference type="GO" id="GO:0005524">
    <property type="term" value="F:ATP binding"/>
    <property type="evidence" value="ECO:0007669"/>
    <property type="project" value="UniProtKB-KW"/>
</dbReference>
<comment type="caution">
    <text evidence="14">The sequence shown here is derived from an EMBL/GenBank/DDBJ whole genome shotgun (WGS) entry which is preliminary data.</text>
</comment>
<dbReference type="InterPro" id="IPR000014">
    <property type="entry name" value="PAS"/>
</dbReference>
<evidence type="ECO:0000256" key="1">
    <source>
        <dbReference type="ARBA" id="ARBA00000085"/>
    </source>
</evidence>
<dbReference type="InterPro" id="IPR003661">
    <property type="entry name" value="HisK_dim/P_dom"/>
</dbReference>
<keyword evidence="7 14" id="KW-0418">Kinase</keyword>
<keyword evidence="6" id="KW-0547">Nucleotide-binding</keyword>
<dbReference type="Pfam" id="PF00989">
    <property type="entry name" value="PAS"/>
    <property type="match status" value="1"/>
</dbReference>
<feature type="transmembrane region" description="Helical" evidence="10">
    <location>
        <begin position="97"/>
        <end position="118"/>
    </location>
</feature>
<evidence type="ECO:0000256" key="10">
    <source>
        <dbReference type="SAM" id="Phobius"/>
    </source>
</evidence>
<dbReference type="PROSITE" id="PS50109">
    <property type="entry name" value="HIS_KIN"/>
    <property type="match status" value="1"/>
</dbReference>
<dbReference type="SUPFAM" id="SSF55785">
    <property type="entry name" value="PYP-like sensor domain (PAS domain)"/>
    <property type="match status" value="1"/>
</dbReference>
<evidence type="ECO:0000313" key="14">
    <source>
        <dbReference type="EMBL" id="KGH26178.1"/>
    </source>
</evidence>
<evidence type="ECO:0000256" key="9">
    <source>
        <dbReference type="ARBA" id="ARBA00023012"/>
    </source>
</evidence>
<dbReference type="Gene3D" id="3.30.565.10">
    <property type="entry name" value="Histidine kinase-like ATPase, C-terminal domain"/>
    <property type="match status" value="1"/>
</dbReference>
<dbReference type="RefSeq" id="WP_034374522.1">
    <property type="nucleotide sequence ID" value="NZ_AWOR01000073.1"/>
</dbReference>
<evidence type="ECO:0000259" key="11">
    <source>
        <dbReference type="PROSITE" id="PS50109"/>
    </source>
</evidence>
<keyword evidence="10" id="KW-0812">Transmembrane</keyword>
<dbReference type="InterPro" id="IPR003660">
    <property type="entry name" value="HAMP_dom"/>
</dbReference>
<feature type="transmembrane region" description="Helical" evidence="10">
    <location>
        <begin position="61"/>
        <end position="85"/>
    </location>
</feature>
<dbReference type="Gene3D" id="3.30.450.20">
    <property type="entry name" value="PAS domain"/>
    <property type="match status" value="1"/>
</dbReference>
<evidence type="ECO:0000259" key="12">
    <source>
        <dbReference type="PROSITE" id="PS50112"/>
    </source>
</evidence>
<dbReference type="InterPro" id="IPR004358">
    <property type="entry name" value="Sig_transdc_His_kin-like_C"/>
</dbReference>
<dbReference type="GO" id="GO:0000155">
    <property type="term" value="F:phosphorelay sensor kinase activity"/>
    <property type="evidence" value="ECO:0007669"/>
    <property type="project" value="InterPro"/>
</dbReference>
<protein>
    <recommendedName>
        <fullName evidence="3">histidine kinase</fullName>
        <ecNumber evidence="3">2.7.13.3</ecNumber>
    </recommendedName>
</protein>
<keyword evidence="5" id="KW-0808">Transferase</keyword>
<dbReference type="Pfam" id="PF00672">
    <property type="entry name" value="HAMP"/>
    <property type="match status" value="1"/>
</dbReference>
<sequence length="780" mass="84081">MADIKLPDGEASGSSATRWSRATRWAVGTGVALMVVVGVLLLFLLTLATNNRLAYERNYNWLFAANVVVAGLLLLVLFWGGLRLALRLRRGRFGSKLLLKLAGIFTLVGLLPGLLIYVVSYQFVSRSIESWFDVKVEGALSAGVSLASATLDTVANDMANNTRTAGLQLSQTSDAGAALMLERIRDQIGASDVVLWNASGKAIASAGQSQFSLAPERPNTQLLRSLKEQGGQRAVASIEGLDDVGDVPADQAAANAKVRTLALVPSSAVNLLEEARYLQATIPLPQALVSNALAVQEANREYQERALARGGLQRMYIGTLTLALFLAVFGAVVLAVVLGNQLAKPLLLLAQGMRDVARGDLRPKPALQSKDEIGGLTRSFAVMTQQLADARSDANRNLLQLDAARSNLQTILDNLTSGVIVLDRAGRIVLSNPGATRILRAPMAVFQGKRLRDVSGLQDFARVVQEQFEIFLGDASAQQGRDRWQQVYELDAGNGNGDVVHNTTSLVMRGAELPEDQRLLVFDDISEIVSAQRAQAWGEVARRVAHEIKNPLTPIQLSAERLAMKLTDKLQPAEQALLAKSVKTIVDQVGAMKRLVDEFREYARLPAANLQALDLNALVAEVLQLYGEENASVRVEASLDEACPLIQGDSQQLRQVIHNLLQNAQDSTAQRAQETGQTPGSVTIETRWMDTAQRVRLSISDSGTGFAPNILQRAFEPYVTTKSRGTGLGLAVVKKIADEHGARVDLGNREEDGVVQGARVSLSFVPNDRAGAADPVSHKA</sequence>
<keyword evidence="9" id="KW-0902">Two-component regulatory system</keyword>
<evidence type="ECO:0000256" key="6">
    <source>
        <dbReference type="ARBA" id="ARBA00022741"/>
    </source>
</evidence>
<keyword evidence="10" id="KW-0472">Membrane</keyword>
<dbReference type="CDD" id="cd00082">
    <property type="entry name" value="HisKA"/>
    <property type="match status" value="1"/>
</dbReference>
<dbReference type="PANTHER" id="PTHR43065">
    <property type="entry name" value="SENSOR HISTIDINE KINASE"/>
    <property type="match status" value="1"/>
</dbReference>
<accession>A0A096F8Y8</accession>
<dbReference type="Gene3D" id="1.10.287.130">
    <property type="match status" value="1"/>
</dbReference>
<dbReference type="InterPro" id="IPR003594">
    <property type="entry name" value="HATPase_dom"/>
</dbReference>
<dbReference type="GO" id="GO:0006355">
    <property type="term" value="P:regulation of DNA-templated transcription"/>
    <property type="evidence" value="ECO:0007669"/>
    <property type="project" value="InterPro"/>
</dbReference>
<comment type="subcellular location">
    <subcellularLocation>
        <location evidence="2">Membrane</location>
    </subcellularLocation>
</comment>
<evidence type="ECO:0000256" key="7">
    <source>
        <dbReference type="ARBA" id="ARBA00022777"/>
    </source>
</evidence>
<evidence type="ECO:0000256" key="5">
    <source>
        <dbReference type="ARBA" id="ARBA00022679"/>
    </source>
</evidence>
<dbReference type="PRINTS" id="PR00344">
    <property type="entry name" value="BCTRLSENSOR"/>
</dbReference>
<feature type="domain" description="Histidine kinase" evidence="11">
    <location>
        <begin position="543"/>
        <end position="768"/>
    </location>
</feature>
<dbReference type="EC" id="2.7.13.3" evidence="3"/>
<evidence type="ECO:0000259" key="13">
    <source>
        <dbReference type="PROSITE" id="PS50885"/>
    </source>
</evidence>
<feature type="domain" description="PAS" evidence="12">
    <location>
        <begin position="404"/>
        <end position="439"/>
    </location>
</feature>
<feature type="transmembrane region" description="Helical" evidence="10">
    <location>
        <begin position="25"/>
        <end position="49"/>
    </location>
</feature>
<dbReference type="PANTHER" id="PTHR43065:SF10">
    <property type="entry name" value="PEROXIDE STRESS-ACTIVATED HISTIDINE KINASE MAK3"/>
    <property type="match status" value="1"/>
</dbReference>
<proteinExistence type="predicted"/>
<dbReference type="Pfam" id="PF02518">
    <property type="entry name" value="HATPase_c"/>
    <property type="match status" value="1"/>
</dbReference>
<evidence type="ECO:0000256" key="3">
    <source>
        <dbReference type="ARBA" id="ARBA00012438"/>
    </source>
</evidence>
<dbReference type="InterPro" id="IPR035965">
    <property type="entry name" value="PAS-like_dom_sf"/>
</dbReference>
<keyword evidence="10" id="KW-1133">Transmembrane helix</keyword>
<dbReference type="Pfam" id="PF00512">
    <property type="entry name" value="HisKA"/>
    <property type="match status" value="1"/>
</dbReference>
<dbReference type="GO" id="GO:0016020">
    <property type="term" value="C:membrane"/>
    <property type="evidence" value="ECO:0007669"/>
    <property type="project" value="UniProtKB-SubCell"/>
</dbReference>
<organism evidence="14 15">
    <name type="scientific">Comamonas testosteroni</name>
    <name type="common">Pseudomonas testosteroni</name>
    <dbReference type="NCBI Taxonomy" id="285"/>
    <lineage>
        <taxon>Bacteria</taxon>
        <taxon>Pseudomonadati</taxon>
        <taxon>Pseudomonadota</taxon>
        <taxon>Betaproteobacteria</taxon>
        <taxon>Burkholderiales</taxon>
        <taxon>Comamonadaceae</taxon>
        <taxon>Comamonas</taxon>
    </lineage>
</organism>
<evidence type="ECO:0000313" key="15">
    <source>
        <dbReference type="Proteomes" id="UP000029553"/>
    </source>
</evidence>
<dbReference type="SUPFAM" id="SSF55874">
    <property type="entry name" value="ATPase domain of HSP90 chaperone/DNA topoisomerase II/histidine kinase"/>
    <property type="match status" value="1"/>
</dbReference>
<dbReference type="SMART" id="SM00387">
    <property type="entry name" value="HATPase_c"/>
    <property type="match status" value="1"/>
</dbReference>